<gene>
    <name evidence="3" type="ORF">FJU30_14475</name>
</gene>
<feature type="domain" description="DUF1508" evidence="2">
    <location>
        <begin position="11"/>
        <end position="57"/>
    </location>
</feature>
<organism evidence="3 4">
    <name type="scientific">Affinibrenneria salicis</name>
    <dbReference type="NCBI Taxonomy" id="2590031"/>
    <lineage>
        <taxon>Bacteria</taxon>
        <taxon>Pseudomonadati</taxon>
        <taxon>Pseudomonadota</taxon>
        <taxon>Gammaproteobacteria</taxon>
        <taxon>Enterobacterales</taxon>
        <taxon>Pectobacteriaceae</taxon>
        <taxon>Affinibrenneria</taxon>
    </lineage>
</organism>
<dbReference type="Pfam" id="PF07411">
    <property type="entry name" value="DUF1508"/>
    <property type="match status" value="2"/>
</dbReference>
<dbReference type="PANTHER" id="PTHR40606:SF1">
    <property type="entry name" value="UPF0339 PROTEIN YEGP"/>
    <property type="match status" value="1"/>
</dbReference>
<comment type="caution">
    <text evidence="3">The sequence shown here is derived from an EMBL/GenBank/DDBJ whole genome shotgun (WGS) entry which is preliminary data.</text>
</comment>
<dbReference type="InterPro" id="IPR010879">
    <property type="entry name" value="DUF1508"/>
</dbReference>
<evidence type="ECO:0000313" key="4">
    <source>
        <dbReference type="Proteomes" id="UP000335415"/>
    </source>
</evidence>
<dbReference type="Gene3D" id="2.30.29.80">
    <property type="match status" value="1"/>
</dbReference>
<dbReference type="RefSeq" id="WP_150435689.1">
    <property type="nucleotide sequence ID" value="NZ_VYKJ01000007.1"/>
</dbReference>
<dbReference type="SUPFAM" id="SSF160113">
    <property type="entry name" value="YegP-like"/>
    <property type="match status" value="2"/>
</dbReference>
<evidence type="ECO:0000259" key="2">
    <source>
        <dbReference type="Pfam" id="PF07411"/>
    </source>
</evidence>
<evidence type="ECO:0000313" key="3">
    <source>
        <dbReference type="EMBL" id="KAA8998890.1"/>
    </source>
</evidence>
<proteinExistence type="inferred from homology"/>
<protein>
    <submittedName>
        <fullName evidence="3">DUF1508 domain-containing protein</fullName>
    </submittedName>
</protein>
<dbReference type="Proteomes" id="UP000335415">
    <property type="component" value="Unassembled WGS sequence"/>
</dbReference>
<dbReference type="PANTHER" id="PTHR40606">
    <property type="match status" value="1"/>
</dbReference>
<feature type="domain" description="DUF1508" evidence="2">
    <location>
        <begin position="65"/>
        <end position="109"/>
    </location>
</feature>
<dbReference type="EMBL" id="VYKJ01000007">
    <property type="protein sequence ID" value="KAA8998890.1"/>
    <property type="molecule type" value="Genomic_DNA"/>
</dbReference>
<name>A0A5J5FYQ0_9GAMM</name>
<evidence type="ECO:0000256" key="1">
    <source>
        <dbReference type="ARBA" id="ARBA00007576"/>
    </source>
</evidence>
<reference evidence="3 4" key="1">
    <citation type="submission" date="2019-09" db="EMBL/GenBank/DDBJ databases">
        <authorList>
            <person name="Li Y."/>
        </authorList>
    </citation>
    <scope>NUCLEOTIDE SEQUENCE [LARGE SCALE GENOMIC DNA]</scope>
    <source>
        <strain evidence="3 4">L3-3HA</strain>
    </source>
</reference>
<dbReference type="AlphaFoldDB" id="A0A5J5FYQ0"/>
<accession>A0A5J5FYQ0</accession>
<dbReference type="OrthoDB" id="9802792at2"/>
<comment type="similarity">
    <text evidence="1">Belongs to the UPF0339 family. Duplicated subfamily.</text>
</comment>
<dbReference type="InterPro" id="IPR051141">
    <property type="entry name" value="UPF0339_domain"/>
</dbReference>
<keyword evidence="4" id="KW-1185">Reference proteome</keyword>
<dbReference type="InterPro" id="IPR036913">
    <property type="entry name" value="YegP-like_sf"/>
</dbReference>
<sequence length="112" mass="12411">MAMGYYVLSKAKDNQFYFNLKAGNHETILTSERYTTKEAAHKGIASVQSNSPDESNFEYKTSVRGEPYFVLKAKNHQVIGTSEQYSAQEAAKKGVQSVIANGPTADIRDKTL</sequence>